<dbReference type="SUPFAM" id="SSF102114">
    <property type="entry name" value="Radical SAM enzymes"/>
    <property type="match status" value="1"/>
</dbReference>
<dbReference type="Proteomes" id="UP000198418">
    <property type="component" value="Unassembled WGS sequence"/>
</dbReference>
<evidence type="ECO:0000313" key="8">
    <source>
        <dbReference type="EMBL" id="SNB53624.1"/>
    </source>
</evidence>
<dbReference type="PANTHER" id="PTHR11228:SF7">
    <property type="entry name" value="PQQA PEPTIDE CYCLASE"/>
    <property type="match status" value="1"/>
</dbReference>
<evidence type="ECO:0000256" key="3">
    <source>
        <dbReference type="ARBA" id="ARBA00022723"/>
    </source>
</evidence>
<keyword evidence="2" id="KW-0949">S-adenosyl-L-methionine</keyword>
<dbReference type="Pfam" id="PF04055">
    <property type="entry name" value="Radical_SAM"/>
    <property type="match status" value="1"/>
</dbReference>
<comment type="cofactor">
    <cofactor evidence="1">
        <name>[4Fe-4S] cluster</name>
        <dbReference type="ChEBI" id="CHEBI:49883"/>
    </cofactor>
</comment>
<dbReference type="Pfam" id="PF13186">
    <property type="entry name" value="SPASM"/>
    <property type="match status" value="1"/>
</dbReference>
<keyword evidence="3" id="KW-0479">Metal-binding</keyword>
<dbReference type="InterPro" id="IPR023885">
    <property type="entry name" value="4Fe4S-binding_SPASM_dom"/>
</dbReference>
<dbReference type="InterPro" id="IPR058240">
    <property type="entry name" value="rSAM_sf"/>
</dbReference>
<keyword evidence="9" id="KW-1185">Reference proteome</keyword>
<dbReference type="InterPro" id="IPR013785">
    <property type="entry name" value="Aldolase_TIM"/>
</dbReference>
<keyword evidence="4" id="KW-0408">Iron</keyword>
<protein>
    <submittedName>
        <fullName evidence="8">Iron-sulfur cluster-binding domain-containing protein</fullName>
    </submittedName>
</protein>
<dbReference type="EMBL" id="FYDG01000001">
    <property type="protein sequence ID" value="SNB53624.1"/>
    <property type="molecule type" value="Genomic_DNA"/>
</dbReference>
<gene>
    <name evidence="8" type="ORF">SAMN06265338_101358</name>
</gene>
<dbReference type="SFLD" id="SFLDS00029">
    <property type="entry name" value="Radical_SAM"/>
    <property type="match status" value="1"/>
</dbReference>
<dbReference type="SFLD" id="SFLDG01067">
    <property type="entry name" value="SPASM/twitch_domain_containing"/>
    <property type="match status" value="1"/>
</dbReference>
<sequence>MRMTDNPVVNSAATTANFSEQQRRLNASIHKAHDPLPPCLAEANKFRGFDRKFRTDAIIAWLDQEEAANPSFDRLSFLQMHSSSASTDPAVFVALALEYKAAGLKEEALSAINRAMALHQTDLHSQRVFMDIRFWADPSAQNPKELDAYLAEHFCAYPFEHFETVPDGNIFVCCPSYLPVPIGNLKKETAERIWAGDAAQLLRESILDGSFRYCSRLHCGRISNRTLNLAKSHSAHSIKIKGGKQEPEEQDLALPKVLVLSHDRSCNLACPSCRKDFIIAKKEEQTALNIFLEESIIPILSNARLINITGSGDPFGSNHFRALLKILNRDKYPHLQVDLHTNGQLFDERAWAELSLHGMVRNVEISIDAAKAETYAVVRRGGSFDRLLRNLKFISNLRKAGEIKQLAFSFVAQALNFEEMPAFVRMAEYYGVDRVEFNMIRNWGTFSAEEFSAEFIGSKFHPLYERFLEILESEEMSREIVSRGNLTLYQ</sequence>
<reference evidence="9" key="1">
    <citation type="submission" date="2017-06" db="EMBL/GenBank/DDBJ databases">
        <authorList>
            <person name="Varghese N."/>
            <person name="Submissions S."/>
        </authorList>
    </citation>
    <scope>NUCLEOTIDE SEQUENCE [LARGE SCALE GENOMIC DNA]</scope>
    <source>
        <strain evidence="9">DSM 137</strain>
    </source>
</reference>
<evidence type="ECO:0000256" key="4">
    <source>
        <dbReference type="ARBA" id="ARBA00023004"/>
    </source>
</evidence>
<keyword evidence="5" id="KW-0411">Iron-sulfur</keyword>
<evidence type="ECO:0000256" key="1">
    <source>
        <dbReference type="ARBA" id="ARBA00001966"/>
    </source>
</evidence>
<dbReference type="GO" id="GO:0046872">
    <property type="term" value="F:metal ion binding"/>
    <property type="evidence" value="ECO:0007669"/>
    <property type="project" value="UniProtKB-KW"/>
</dbReference>
<feature type="domain" description="4Fe4S-binding SPASM" evidence="7">
    <location>
        <begin position="155"/>
        <end position="215"/>
    </location>
</feature>
<proteinExistence type="predicted"/>
<evidence type="ECO:0000259" key="7">
    <source>
        <dbReference type="Pfam" id="PF13186"/>
    </source>
</evidence>
<name>A0A212Q2Z2_RHOAC</name>
<organism evidence="8 9">
    <name type="scientific">Rhodoblastus acidophilus</name>
    <name type="common">Rhodopseudomonas acidophila</name>
    <dbReference type="NCBI Taxonomy" id="1074"/>
    <lineage>
        <taxon>Bacteria</taxon>
        <taxon>Pseudomonadati</taxon>
        <taxon>Pseudomonadota</taxon>
        <taxon>Alphaproteobacteria</taxon>
        <taxon>Hyphomicrobiales</taxon>
        <taxon>Rhodoblastaceae</taxon>
        <taxon>Rhodoblastus</taxon>
    </lineage>
</organism>
<dbReference type="GO" id="GO:0051536">
    <property type="term" value="F:iron-sulfur cluster binding"/>
    <property type="evidence" value="ECO:0007669"/>
    <property type="project" value="UniProtKB-KW"/>
</dbReference>
<dbReference type="InterPro" id="IPR007197">
    <property type="entry name" value="rSAM"/>
</dbReference>
<evidence type="ECO:0000313" key="9">
    <source>
        <dbReference type="Proteomes" id="UP000198418"/>
    </source>
</evidence>
<evidence type="ECO:0000259" key="6">
    <source>
        <dbReference type="Pfam" id="PF04055"/>
    </source>
</evidence>
<dbReference type="AlphaFoldDB" id="A0A212Q2Z2"/>
<evidence type="ECO:0000256" key="2">
    <source>
        <dbReference type="ARBA" id="ARBA00022691"/>
    </source>
</evidence>
<feature type="domain" description="Radical SAM core" evidence="6">
    <location>
        <begin position="264"/>
        <end position="396"/>
    </location>
</feature>
<dbReference type="PANTHER" id="PTHR11228">
    <property type="entry name" value="RADICAL SAM DOMAIN PROTEIN"/>
    <property type="match status" value="1"/>
</dbReference>
<dbReference type="CDD" id="cd01335">
    <property type="entry name" value="Radical_SAM"/>
    <property type="match status" value="1"/>
</dbReference>
<evidence type="ECO:0000256" key="5">
    <source>
        <dbReference type="ARBA" id="ARBA00023014"/>
    </source>
</evidence>
<accession>A0A212Q2Z2</accession>
<dbReference type="InterPro" id="IPR050377">
    <property type="entry name" value="Radical_SAM_PqqE_MftC-like"/>
</dbReference>
<dbReference type="GO" id="GO:0003824">
    <property type="term" value="F:catalytic activity"/>
    <property type="evidence" value="ECO:0007669"/>
    <property type="project" value="InterPro"/>
</dbReference>
<dbReference type="CDD" id="cd21109">
    <property type="entry name" value="SPASM"/>
    <property type="match status" value="1"/>
</dbReference>
<dbReference type="Gene3D" id="3.20.20.70">
    <property type="entry name" value="Aldolase class I"/>
    <property type="match status" value="2"/>
</dbReference>